<dbReference type="GO" id="GO:0004722">
    <property type="term" value="F:protein serine/threonine phosphatase activity"/>
    <property type="evidence" value="ECO:0007669"/>
    <property type="project" value="TreeGrafter"/>
</dbReference>
<comment type="caution">
    <text evidence="2">The sequence shown here is derived from an EMBL/GenBank/DDBJ whole genome shotgun (WGS) entry which is preliminary data.</text>
</comment>
<dbReference type="InterPro" id="IPR036457">
    <property type="entry name" value="PPM-type-like_dom_sf"/>
</dbReference>
<dbReference type="PANTHER" id="PTHR12320">
    <property type="entry name" value="PROTEIN PHOSPHATASE 2C"/>
    <property type="match status" value="1"/>
</dbReference>
<organism evidence="2 3">
    <name type="scientific">Dictyostelium firmibasis</name>
    <dbReference type="NCBI Taxonomy" id="79012"/>
    <lineage>
        <taxon>Eukaryota</taxon>
        <taxon>Amoebozoa</taxon>
        <taxon>Evosea</taxon>
        <taxon>Eumycetozoa</taxon>
        <taxon>Dictyostelia</taxon>
        <taxon>Dictyosteliales</taxon>
        <taxon>Dictyosteliaceae</taxon>
        <taxon>Dictyostelium</taxon>
    </lineage>
</organism>
<evidence type="ECO:0000259" key="1">
    <source>
        <dbReference type="PROSITE" id="PS51746"/>
    </source>
</evidence>
<dbReference type="SMART" id="SM00332">
    <property type="entry name" value="PP2Cc"/>
    <property type="match status" value="1"/>
</dbReference>
<dbReference type="EMBL" id="JAVFKY010000003">
    <property type="protein sequence ID" value="KAK5578713.1"/>
    <property type="molecule type" value="Genomic_DNA"/>
</dbReference>
<proteinExistence type="predicted"/>
<dbReference type="Proteomes" id="UP001344447">
    <property type="component" value="Unassembled WGS sequence"/>
</dbReference>
<gene>
    <name evidence="2" type="ORF">RB653_008386</name>
</gene>
<reference evidence="2 3" key="1">
    <citation type="submission" date="2023-11" db="EMBL/GenBank/DDBJ databases">
        <title>Dfirmibasis_genome.</title>
        <authorList>
            <person name="Edelbroek B."/>
            <person name="Kjellin J."/>
            <person name="Jerlstrom-Hultqvist J."/>
            <person name="Soderbom F."/>
        </authorList>
    </citation>
    <scope>NUCLEOTIDE SEQUENCE [LARGE SCALE GENOMIC DNA]</scope>
    <source>
        <strain evidence="2 3">TNS-C-14</strain>
    </source>
</reference>
<dbReference type="SUPFAM" id="SSF81606">
    <property type="entry name" value="PP2C-like"/>
    <property type="match status" value="1"/>
</dbReference>
<dbReference type="Gene3D" id="3.60.40.10">
    <property type="entry name" value="PPM-type phosphatase domain"/>
    <property type="match status" value="1"/>
</dbReference>
<protein>
    <recommendedName>
        <fullName evidence="1">PPM-type phosphatase domain-containing protein</fullName>
    </recommendedName>
</protein>
<dbReference type="PANTHER" id="PTHR12320:SF86">
    <property type="entry name" value="PROTEIN PHOSPHATASE 2C-RELATED PROTEIN"/>
    <property type="match status" value="1"/>
</dbReference>
<keyword evidence="3" id="KW-1185">Reference proteome</keyword>
<dbReference type="InterPro" id="IPR001932">
    <property type="entry name" value="PPM-type_phosphatase-like_dom"/>
</dbReference>
<feature type="domain" description="PPM-type phosphatase" evidence="1">
    <location>
        <begin position="158"/>
        <end position="387"/>
    </location>
</feature>
<dbReference type="AlphaFoldDB" id="A0AAN7TZM4"/>
<dbReference type="PROSITE" id="PS51746">
    <property type="entry name" value="PPM_2"/>
    <property type="match status" value="1"/>
</dbReference>
<sequence>MSINQNGIYVQPQQNIVSTNVVSATPITTTPTQLTTSISSLSQQYQQYQLQQQQQQQQQNVQPTQQQTINIESPINCNLKLNNVNLEKITTFEQFQQLDIVQQSQLFNQLHESFLNLSSHDGKQIGRLKIKQTSIDVINLEIESNPNYEVIVQNNTKKFYFKGMINSVGKQQGICEDSHFLSKDFTTIGVADGVGSWRSVGVDPGEYSRFLMSYIYGQTLTTPYLKPYELIESAYRESVNIPGSSTICILKIIGSKVYSGLVGDSSFIQIRKDQIHFRSNEQTHKPNFPYQLGQNSVDKPSSGVYMEHPVQENDIFVIGTDGFFDNIFDQEIVKAIKEVNSIESFFKCLLELAKSKSQDPEAQTPLGQRIGKVGGKNDDITVGCFVITKLNK</sequence>
<evidence type="ECO:0000313" key="2">
    <source>
        <dbReference type="EMBL" id="KAK5578713.1"/>
    </source>
</evidence>
<evidence type="ECO:0000313" key="3">
    <source>
        <dbReference type="Proteomes" id="UP001344447"/>
    </source>
</evidence>
<name>A0AAN7TZM4_9MYCE</name>
<accession>A0AAN7TZM4</accession>
<dbReference type="InterPro" id="IPR039123">
    <property type="entry name" value="PPTC7"/>
</dbReference>